<dbReference type="GO" id="GO:0000977">
    <property type="term" value="F:RNA polymerase II transcription regulatory region sequence-specific DNA binding"/>
    <property type="evidence" value="ECO:0007669"/>
    <property type="project" value="TreeGrafter"/>
</dbReference>
<name>A0A9C7UNF4_9RHOD</name>
<keyword evidence="1" id="KW-0805">Transcription regulation</keyword>
<dbReference type="SMART" id="SM01372">
    <property type="entry name" value="E2F_TDP"/>
    <property type="match status" value="1"/>
</dbReference>
<comment type="similarity">
    <text evidence="1">Belongs to the E2F/DP family.</text>
</comment>
<dbReference type="InterPro" id="IPR003316">
    <property type="entry name" value="E2F_WHTH_DNA-bd_dom"/>
</dbReference>
<gene>
    <name evidence="3" type="ORF">GpartN1_g1252.t1</name>
</gene>
<dbReference type="GO" id="GO:0005667">
    <property type="term" value="C:transcription regulator complex"/>
    <property type="evidence" value="ECO:0007669"/>
    <property type="project" value="InterPro"/>
</dbReference>
<reference evidence="3" key="1">
    <citation type="journal article" date="2022" name="Proc. Natl. Acad. Sci. U.S.A.">
        <title>Life cycle and functional genomics of the unicellular red alga Galdieria for elucidating algal and plant evolution and industrial use.</title>
        <authorList>
            <person name="Hirooka S."/>
            <person name="Itabashi T."/>
            <person name="Ichinose T.M."/>
            <person name="Onuma R."/>
            <person name="Fujiwara T."/>
            <person name="Yamashita S."/>
            <person name="Jong L.W."/>
            <person name="Tomita R."/>
            <person name="Iwane A.H."/>
            <person name="Miyagishima S.Y."/>
        </authorList>
    </citation>
    <scope>NUCLEOTIDE SEQUENCE</scope>
    <source>
        <strain evidence="3">NBRC 102759</strain>
    </source>
</reference>
<reference evidence="3" key="2">
    <citation type="submission" date="2022-01" db="EMBL/GenBank/DDBJ databases">
        <authorList>
            <person name="Hirooka S."/>
            <person name="Miyagishima S.Y."/>
        </authorList>
    </citation>
    <scope>NUCLEOTIDE SEQUENCE</scope>
    <source>
        <strain evidence="3">NBRC 102759</strain>
    </source>
</reference>
<evidence type="ECO:0000259" key="2">
    <source>
        <dbReference type="SMART" id="SM01372"/>
    </source>
</evidence>
<keyword evidence="1" id="KW-0539">Nucleus</keyword>
<comment type="caution">
    <text evidence="3">The sequence shown here is derived from an EMBL/GenBank/DDBJ whole genome shotgun (WGS) entry which is preliminary data.</text>
</comment>
<sequence length="209" mass="23668">MSRTLTSEEDRSTGIDKQSCLVLGQEAVDTEGRNCRGLKNIARLVGIKISEKGTTCYREIADEIIQELSNTENRSLTDERSIRRRVYDAINILLAMKFIKKECRSIQWHGPRLTWYDCNTAIIPSGISPPAQIYFRQEQQIRSSSDSSVLQRNDGLVKKPLVLVTVPVKNGQICVNSTGDFKKLKLRSSGNVKLFDENILRSVVSHQRQ</sequence>
<dbReference type="Gene3D" id="1.10.10.10">
    <property type="entry name" value="Winged helix-like DNA-binding domain superfamily/Winged helix DNA-binding domain"/>
    <property type="match status" value="1"/>
</dbReference>
<dbReference type="Proteomes" id="UP001061958">
    <property type="component" value="Unassembled WGS sequence"/>
</dbReference>
<dbReference type="InterPro" id="IPR015648">
    <property type="entry name" value="Transcrpt_fac_DP"/>
</dbReference>
<dbReference type="GO" id="GO:0005634">
    <property type="term" value="C:nucleus"/>
    <property type="evidence" value="ECO:0007669"/>
    <property type="project" value="UniProtKB-SubCell"/>
</dbReference>
<keyword evidence="1" id="KW-0804">Transcription</keyword>
<proteinExistence type="inferred from homology"/>
<dbReference type="GO" id="GO:0051726">
    <property type="term" value="P:regulation of cell cycle"/>
    <property type="evidence" value="ECO:0007669"/>
    <property type="project" value="InterPro"/>
</dbReference>
<evidence type="ECO:0000256" key="1">
    <source>
        <dbReference type="RuleBase" id="RU003796"/>
    </source>
</evidence>
<dbReference type="Pfam" id="PF02319">
    <property type="entry name" value="WHD_E2F_TDP"/>
    <property type="match status" value="1"/>
</dbReference>
<dbReference type="SUPFAM" id="SSF46785">
    <property type="entry name" value="Winged helix' DNA-binding domain"/>
    <property type="match status" value="1"/>
</dbReference>
<organism evidence="3 4">
    <name type="scientific">Galdieria partita</name>
    <dbReference type="NCBI Taxonomy" id="83374"/>
    <lineage>
        <taxon>Eukaryota</taxon>
        <taxon>Rhodophyta</taxon>
        <taxon>Bangiophyceae</taxon>
        <taxon>Galdieriales</taxon>
        <taxon>Galdieriaceae</taxon>
        <taxon>Galdieria</taxon>
    </lineage>
</organism>
<feature type="domain" description="E2F/DP family winged-helix DNA-binding" evidence="2">
    <location>
        <begin position="33"/>
        <end position="110"/>
    </location>
</feature>
<keyword evidence="4" id="KW-1185">Reference proteome</keyword>
<dbReference type="InterPro" id="IPR036390">
    <property type="entry name" value="WH_DNA-bd_sf"/>
</dbReference>
<dbReference type="PANTHER" id="PTHR12548:SF9">
    <property type="entry name" value="TRANSCRIPTION FACTOR DP"/>
    <property type="match status" value="1"/>
</dbReference>
<dbReference type="PANTHER" id="PTHR12548">
    <property type="entry name" value="TRANSCRIPTION FACTOR DP"/>
    <property type="match status" value="1"/>
</dbReference>
<dbReference type="InterPro" id="IPR036388">
    <property type="entry name" value="WH-like_DNA-bd_sf"/>
</dbReference>
<dbReference type="EMBL" id="BQMJ01000008">
    <property type="protein sequence ID" value="GJQ09461.1"/>
    <property type="molecule type" value="Genomic_DNA"/>
</dbReference>
<evidence type="ECO:0000313" key="3">
    <source>
        <dbReference type="EMBL" id="GJQ09461.1"/>
    </source>
</evidence>
<keyword evidence="1" id="KW-0238">DNA-binding</keyword>
<comment type="subcellular location">
    <subcellularLocation>
        <location evidence="1">Nucleus</location>
    </subcellularLocation>
</comment>
<dbReference type="OrthoDB" id="552115at2759"/>
<evidence type="ECO:0000313" key="4">
    <source>
        <dbReference type="Proteomes" id="UP001061958"/>
    </source>
</evidence>
<protein>
    <recommendedName>
        <fullName evidence="2">E2F/DP family winged-helix DNA-binding domain-containing protein</fullName>
    </recommendedName>
</protein>
<dbReference type="AlphaFoldDB" id="A0A9C7UNF4"/>
<accession>A0A9C7UNF4</accession>
<dbReference type="GO" id="GO:0000981">
    <property type="term" value="F:DNA-binding transcription factor activity, RNA polymerase II-specific"/>
    <property type="evidence" value="ECO:0007669"/>
    <property type="project" value="TreeGrafter"/>
</dbReference>